<dbReference type="GO" id="GO:0016773">
    <property type="term" value="F:phosphotransferase activity, alcohol group as acceptor"/>
    <property type="evidence" value="ECO:0007669"/>
    <property type="project" value="UniProtKB-UniRule"/>
</dbReference>
<comment type="function">
    <text evidence="1">Catalyzes the specific phosphorylation of 1,6-anhydro-N-acetylmuramic acid (anhMurNAc) with the simultaneous cleavage of the 1,6-anhydro ring, generating MurNAc-6-P. Is required for the utilization of anhMurNAc either imported from the medium or derived from its own cell wall murein, and thus plays a role in cell wall recycling.</text>
</comment>
<dbReference type="STRING" id="1452487.AVW16_04805"/>
<keyword evidence="1" id="KW-0119">Carbohydrate metabolism</keyword>
<dbReference type="PANTHER" id="PTHR30605">
    <property type="entry name" value="ANHYDRO-N-ACETYLMURAMIC ACID KINASE"/>
    <property type="match status" value="1"/>
</dbReference>
<dbReference type="GO" id="GO:0006040">
    <property type="term" value="P:amino sugar metabolic process"/>
    <property type="evidence" value="ECO:0007669"/>
    <property type="project" value="InterPro"/>
</dbReference>
<dbReference type="GO" id="GO:0097175">
    <property type="term" value="P:1,6-anhydro-N-acetyl-beta-muramic acid catabolic process"/>
    <property type="evidence" value="ECO:0007669"/>
    <property type="project" value="UniProtKB-UniRule"/>
</dbReference>
<dbReference type="GO" id="GO:0009254">
    <property type="term" value="P:peptidoglycan turnover"/>
    <property type="evidence" value="ECO:0007669"/>
    <property type="project" value="UniProtKB-UniRule"/>
</dbReference>
<dbReference type="SUPFAM" id="SSF53067">
    <property type="entry name" value="Actin-like ATPase domain"/>
    <property type="match status" value="1"/>
</dbReference>
<accession>A0A163DPK6</accession>
<dbReference type="InterPro" id="IPR043129">
    <property type="entry name" value="ATPase_NBD"/>
</dbReference>
<sequence length="374" mass="39073">MQNLTDSRDGALCVGLMSGTSLDGVDAVLMRFSDTAPPAFVAEATLPYPAEVRDAVLALQAVDGNELDRAARLGNRLAELYAATVDALLATAGVARDAVAVVGCHGQTIRHAPEKGYTLQIGNLARLAELCGIDVAGDFRSRDVAAGGHGAPLVPAFHEALFGHPDEARAILNIGGIANLSRLSPGAPVIGFDTGPGNMLMDAWTREQLGRDFDADGAWAASGRVDAALLAALLTEPYFAAPPPKSTGRDLFDLAWLQRHLAGREALSPADVQATLLELTATTIADALVRHAPATVELYVCGGGARNGALMKRLAERLPALRIDVTDALGLDSQQVEAAAFAWLGWRLLQRKSGNLPAVTGAAGPRVLGALYPR</sequence>
<name>A0A163DPK6_9NEIS</name>
<protein>
    <recommendedName>
        <fullName evidence="1">Anhydro-N-acetylmuramic acid kinase</fullName>
        <ecNumber evidence="1">2.7.1.170</ecNumber>
    </recommendedName>
    <alternativeName>
        <fullName evidence="1">AnhMurNAc kinase</fullName>
    </alternativeName>
</protein>
<dbReference type="Gene3D" id="3.30.420.40">
    <property type="match status" value="2"/>
</dbReference>
<dbReference type="AlphaFoldDB" id="A0A163DPK6"/>
<dbReference type="EMBL" id="LQQU01000003">
    <property type="protein sequence ID" value="KZE35107.1"/>
    <property type="molecule type" value="Genomic_DNA"/>
</dbReference>
<dbReference type="Proteomes" id="UP000076625">
    <property type="component" value="Unassembled WGS sequence"/>
</dbReference>
<dbReference type="EC" id="2.7.1.170" evidence="1"/>
<dbReference type="Pfam" id="PF03702">
    <property type="entry name" value="AnmK"/>
    <property type="match status" value="1"/>
</dbReference>
<evidence type="ECO:0000313" key="2">
    <source>
        <dbReference type="EMBL" id="KZE35107.1"/>
    </source>
</evidence>
<dbReference type="UniPathway" id="UPA00544"/>
<dbReference type="HAMAP" id="MF_01270">
    <property type="entry name" value="AnhMurNAc_kinase"/>
    <property type="match status" value="1"/>
</dbReference>
<dbReference type="GO" id="GO:0005524">
    <property type="term" value="F:ATP binding"/>
    <property type="evidence" value="ECO:0007669"/>
    <property type="project" value="UniProtKB-UniRule"/>
</dbReference>
<feature type="binding site" evidence="1">
    <location>
        <begin position="19"/>
        <end position="26"/>
    </location>
    <ligand>
        <name>ATP</name>
        <dbReference type="ChEBI" id="CHEBI:30616"/>
    </ligand>
</feature>
<keyword evidence="3" id="KW-1185">Reference proteome</keyword>
<evidence type="ECO:0000256" key="1">
    <source>
        <dbReference type="HAMAP-Rule" id="MF_01270"/>
    </source>
</evidence>
<dbReference type="InterPro" id="IPR005338">
    <property type="entry name" value="Anhydro_N_Ac-Mur_kinase"/>
</dbReference>
<gene>
    <name evidence="1" type="primary">anmK</name>
    <name evidence="2" type="ORF">AVW16_04805</name>
</gene>
<comment type="catalytic activity">
    <reaction evidence="1">
        <text>1,6-anhydro-N-acetyl-beta-muramate + ATP + H2O = N-acetyl-D-muramate 6-phosphate + ADP + H(+)</text>
        <dbReference type="Rhea" id="RHEA:24952"/>
        <dbReference type="ChEBI" id="CHEBI:15377"/>
        <dbReference type="ChEBI" id="CHEBI:15378"/>
        <dbReference type="ChEBI" id="CHEBI:30616"/>
        <dbReference type="ChEBI" id="CHEBI:58690"/>
        <dbReference type="ChEBI" id="CHEBI:58722"/>
        <dbReference type="ChEBI" id="CHEBI:456216"/>
        <dbReference type="EC" id="2.7.1.170"/>
    </reaction>
</comment>
<keyword evidence="1" id="KW-0067">ATP-binding</keyword>
<dbReference type="RefSeq" id="WP_066609528.1">
    <property type="nucleotide sequence ID" value="NZ_LQQU01000003.1"/>
</dbReference>
<keyword evidence="1 2" id="KW-0418">Kinase</keyword>
<comment type="similarity">
    <text evidence="1">Belongs to the anhydro-N-acetylmuramic acid kinase family.</text>
</comment>
<comment type="caution">
    <text evidence="2">The sequence shown here is derived from an EMBL/GenBank/DDBJ whole genome shotgun (WGS) entry which is preliminary data.</text>
</comment>
<dbReference type="UniPathway" id="UPA00343"/>
<keyword evidence="1" id="KW-0547">Nucleotide-binding</keyword>
<comment type="pathway">
    <text evidence="1">Amino-sugar metabolism; 1,6-anhydro-N-acetylmuramate degradation.</text>
</comment>
<dbReference type="NCBIfam" id="NF007148">
    <property type="entry name" value="PRK09585.3-2"/>
    <property type="match status" value="1"/>
</dbReference>
<dbReference type="GO" id="GO:0016301">
    <property type="term" value="F:kinase activity"/>
    <property type="evidence" value="ECO:0007669"/>
    <property type="project" value="UniProtKB-KW"/>
</dbReference>
<dbReference type="PANTHER" id="PTHR30605:SF0">
    <property type="entry name" value="ANHYDRO-N-ACETYLMURAMIC ACID KINASE"/>
    <property type="match status" value="1"/>
</dbReference>
<keyword evidence="1" id="KW-0808">Transferase</keyword>
<dbReference type="NCBIfam" id="NF007139">
    <property type="entry name" value="PRK09585.1-3"/>
    <property type="match status" value="1"/>
</dbReference>
<dbReference type="OrthoDB" id="9763949at2"/>
<evidence type="ECO:0000313" key="3">
    <source>
        <dbReference type="Proteomes" id="UP000076625"/>
    </source>
</evidence>
<organism evidence="2 3">
    <name type="scientific">Crenobacter luteus</name>
    <dbReference type="NCBI Taxonomy" id="1452487"/>
    <lineage>
        <taxon>Bacteria</taxon>
        <taxon>Pseudomonadati</taxon>
        <taxon>Pseudomonadota</taxon>
        <taxon>Betaproteobacteria</taxon>
        <taxon>Neisseriales</taxon>
        <taxon>Neisseriaceae</taxon>
        <taxon>Crenobacter</taxon>
    </lineage>
</organism>
<reference evidence="3" key="1">
    <citation type="submission" date="2016-01" db="EMBL/GenBank/DDBJ databases">
        <title>Draft genome of Chromobacterium sp. F49.</title>
        <authorList>
            <person name="Hong K.W."/>
        </authorList>
    </citation>
    <scope>NUCLEOTIDE SEQUENCE [LARGE SCALE GENOMIC DNA]</scope>
    <source>
        <strain evidence="3">CN10</strain>
    </source>
</reference>
<comment type="pathway">
    <text evidence="1">Cell wall biogenesis; peptidoglycan recycling.</text>
</comment>
<proteinExistence type="inferred from homology"/>
<dbReference type="CDD" id="cd24050">
    <property type="entry name" value="ASKHA_NBD_ANMK"/>
    <property type="match status" value="1"/>
</dbReference>